<keyword evidence="1" id="KW-0732">Signal</keyword>
<name>A0A1T4W681_9BACT</name>
<dbReference type="OrthoDB" id="5470164at2"/>
<evidence type="ECO:0000256" key="1">
    <source>
        <dbReference type="SAM" id="SignalP"/>
    </source>
</evidence>
<dbReference type="EMBL" id="FUYA01000005">
    <property type="protein sequence ID" value="SKA72753.1"/>
    <property type="molecule type" value="Genomic_DNA"/>
</dbReference>
<organism evidence="2 3">
    <name type="scientific">Desulfobaculum bizertense DSM 18034</name>
    <dbReference type="NCBI Taxonomy" id="1121442"/>
    <lineage>
        <taxon>Bacteria</taxon>
        <taxon>Pseudomonadati</taxon>
        <taxon>Thermodesulfobacteriota</taxon>
        <taxon>Desulfovibrionia</taxon>
        <taxon>Desulfovibrionales</taxon>
        <taxon>Desulfovibrionaceae</taxon>
        <taxon>Desulfobaculum</taxon>
    </lineage>
</organism>
<protein>
    <recommendedName>
        <fullName evidence="4">Outer-membrane lipoprotein LolB</fullName>
    </recommendedName>
</protein>
<accession>A0A1T4W681</accession>
<feature type="chain" id="PRO_5012482100" description="Outer-membrane lipoprotein LolB" evidence="1">
    <location>
        <begin position="32"/>
        <end position="277"/>
    </location>
</feature>
<dbReference type="PROSITE" id="PS51257">
    <property type="entry name" value="PROKAR_LIPOPROTEIN"/>
    <property type="match status" value="1"/>
</dbReference>
<evidence type="ECO:0008006" key="4">
    <source>
        <dbReference type="Google" id="ProtNLM"/>
    </source>
</evidence>
<evidence type="ECO:0000313" key="2">
    <source>
        <dbReference type="EMBL" id="SKA72753.1"/>
    </source>
</evidence>
<gene>
    <name evidence="2" type="ORF">SAMN02745702_01686</name>
</gene>
<evidence type="ECO:0000313" key="3">
    <source>
        <dbReference type="Proteomes" id="UP000189733"/>
    </source>
</evidence>
<sequence length="277" mass="30461">MKIHCLGPKKLLRAAFLLCIGVFLLAGCAQKAPQTPLVGPGLNAEALWSQFTQTHAKNFVPKTLDATASLQYKGRRAGRVNVRFWGDFSRPLRLDLSAGFGTTVALVREDASRLVCYYPQDKLALYSHTGPQAALDAGLPLPFTLQDLALLMAGAYPSLAAQKYSRADIQPNGNWKYFFSHGTVASITLDSIGQPVELTGQHKTLGWTLLLGRYTDEEGQSPRPKKLELRLSTGDIAILRTKNFSLDSTQWNAKALALELPPETLLRPMDSRLQPEN</sequence>
<dbReference type="RefSeq" id="WP_078684978.1">
    <property type="nucleotide sequence ID" value="NZ_FUYA01000005.1"/>
</dbReference>
<dbReference type="STRING" id="1121442.SAMN02745702_01686"/>
<reference evidence="2 3" key="1">
    <citation type="submission" date="2017-02" db="EMBL/GenBank/DDBJ databases">
        <authorList>
            <person name="Peterson S.W."/>
        </authorList>
    </citation>
    <scope>NUCLEOTIDE SEQUENCE [LARGE SCALE GENOMIC DNA]</scope>
    <source>
        <strain evidence="2 3">DSM 18034</strain>
    </source>
</reference>
<keyword evidence="3" id="KW-1185">Reference proteome</keyword>
<dbReference type="AlphaFoldDB" id="A0A1T4W681"/>
<proteinExistence type="predicted"/>
<dbReference type="Proteomes" id="UP000189733">
    <property type="component" value="Unassembled WGS sequence"/>
</dbReference>
<feature type="signal peptide" evidence="1">
    <location>
        <begin position="1"/>
        <end position="31"/>
    </location>
</feature>